<keyword evidence="3" id="KW-1185">Reference proteome</keyword>
<gene>
    <name evidence="2" type="ORF">EV702DRAFT_1083889</name>
</gene>
<dbReference type="AlphaFoldDB" id="A0A9P7A071"/>
<organism evidence="2 3">
    <name type="scientific">Suillus placidus</name>
    <dbReference type="NCBI Taxonomy" id="48579"/>
    <lineage>
        <taxon>Eukaryota</taxon>
        <taxon>Fungi</taxon>
        <taxon>Dikarya</taxon>
        <taxon>Basidiomycota</taxon>
        <taxon>Agaricomycotina</taxon>
        <taxon>Agaricomycetes</taxon>
        <taxon>Agaricomycetidae</taxon>
        <taxon>Boletales</taxon>
        <taxon>Suillineae</taxon>
        <taxon>Suillaceae</taxon>
        <taxon>Suillus</taxon>
    </lineage>
</organism>
<sequence length="432" mass="47220">MLRSQPPLNFLFSAITMRLTDRSLSMPVSSVPLAKSQTPIRRVTSLLRSPLQISMHARPRSHSMDTVRPPISRPIYYTPPPAVALQTASPSTDSIIITSFQRAPFCCHEDLVTMPRPELAQVAQSINGRLPKALQIACGDDVEDADIRRAIEVLTGIRTETASESVPPVPGAPRAVRTKSMSAALDEVPWDVDIDSSATDERTIVIPSSPLAMRRPRLEMLKEEQEQEEPLKKRRRASPVNANTTPGRVSTTSGSRLLESLDVSASPLLASDSSEAVSSLTSTQGNVQRRRSARLSRNNSHPREVVIRLPFASSPKAQPTRMLRSHSQRTGLTTSTQVSKLKRTRSDANVTLTRPKYQFRRGRATPKVVDPADFVPDAKKTLQVLPMIPTGSGLAVDFLTPRARSASASTTVSQEKSEIGSGVVEAMEEMVV</sequence>
<feature type="region of interest" description="Disordered" evidence="1">
    <location>
        <begin position="272"/>
        <end position="339"/>
    </location>
</feature>
<feature type="region of interest" description="Disordered" evidence="1">
    <location>
        <begin position="222"/>
        <end position="256"/>
    </location>
</feature>
<name>A0A9P7A071_9AGAM</name>
<dbReference type="Proteomes" id="UP000714275">
    <property type="component" value="Unassembled WGS sequence"/>
</dbReference>
<feature type="compositionally biased region" description="Polar residues" evidence="1">
    <location>
        <begin position="240"/>
        <end position="255"/>
    </location>
</feature>
<reference evidence="2" key="1">
    <citation type="journal article" date="2020" name="New Phytol.">
        <title>Comparative genomics reveals dynamic genome evolution in host specialist ectomycorrhizal fungi.</title>
        <authorList>
            <person name="Lofgren L.A."/>
            <person name="Nguyen N.H."/>
            <person name="Vilgalys R."/>
            <person name="Ruytinx J."/>
            <person name="Liao H.L."/>
            <person name="Branco S."/>
            <person name="Kuo A."/>
            <person name="LaButti K."/>
            <person name="Lipzen A."/>
            <person name="Andreopoulos W."/>
            <person name="Pangilinan J."/>
            <person name="Riley R."/>
            <person name="Hundley H."/>
            <person name="Na H."/>
            <person name="Barry K."/>
            <person name="Grigoriev I.V."/>
            <person name="Stajich J.E."/>
            <person name="Kennedy P.G."/>
        </authorList>
    </citation>
    <scope>NUCLEOTIDE SEQUENCE</scope>
    <source>
        <strain evidence="2">DOB743</strain>
    </source>
</reference>
<evidence type="ECO:0000313" key="3">
    <source>
        <dbReference type="Proteomes" id="UP000714275"/>
    </source>
</evidence>
<dbReference type="OrthoDB" id="3061698at2759"/>
<proteinExistence type="predicted"/>
<feature type="compositionally biased region" description="Polar residues" evidence="1">
    <location>
        <begin position="272"/>
        <end position="285"/>
    </location>
</feature>
<protein>
    <submittedName>
        <fullName evidence="2">Uncharacterized protein</fullName>
    </submittedName>
</protein>
<evidence type="ECO:0000256" key="1">
    <source>
        <dbReference type="SAM" id="MobiDB-lite"/>
    </source>
</evidence>
<feature type="compositionally biased region" description="Polar residues" evidence="1">
    <location>
        <begin position="328"/>
        <end position="339"/>
    </location>
</feature>
<dbReference type="EMBL" id="JABBWD010000010">
    <property type="protein sequence ID" value="KAG1779977.1"/>
    <property type="molecule type" value="Genomic_DNA"/>
</dbReference>
<accession>A0A9P7A071</accession>
<evidence type="ECO:0000313" key="2">
    <source>
        <dbReference type="EMBL" id="KAG1779977.1"/>
    </source>
</evidence>
<comment type="caution">
    <text evidence="2">The sequence shown here is derived from an EMBL/GenBank/DDBJ whole genome shotgun (WGS) entry which is preliminary data.</text>
</comment>